<dbReference type="RefSeq" id="WP_141623258.1">
    <property type="nucleotide sequence ID" value="NZ_CP041242.1"/>
</dbReference>
<dbReference type="KEGG" id="lyj:FKV23_07300"/>
<organism evidence="2 3">
    <name type="scientific">Marilutibacter alkalisoli</name>
    <dbReference type="NCBI Taxonomy" id="2591633"/>
    <lineage>
        <taxon>Bacteria</taxon>
        <taxon>Pseudomonadati</taxon>
        <taxon>Pseudomonadota</taxon>
        <taxon>Gammaproteobacteria</taxon>
        <taxon>Lysobacterales</taxon>
        <taxon>Lysobacteraceae</taxon>
        <taxon>Marilutibacter</taxon>
    </lineage>
</organism>
<keyword evidence="3" id="KW-1185">Reference proteome</keyword>
<evidence type="ECO:0000313" key="3">
    <source>
        <dbReference type="Proteomes" id="UP000317199"/>
    </source>
</evidence>
<dbReference type="AlphaFoldDB" id="A0A514BR88"/>
<evidence type="ECO:0000313" key="2">
    <source>
        <dbReference type="EMBL" id="QDH69918.1"/>
    </source>
</evidence>
<feature type="signal peptide" evidence="1">
    <location>
        <begin position="1"/>
        <end position="26"/>
    </location>
</feature>
<dbReference type="Proteomes" id="UP000317199">
    <property type="component" value="Chromosome"/>
</dbReference>
<gene>
    <name evidence="2" type="ORF">FKV23_07300</name>
</gene>
<feature type="chain" id="PRO_5022078492" evidence="1">
    <location>
        <begin position="27"/>
        <end position="138"/>
    </location>
</feature>
<keyword evidence="1" id="KW-0732">Signal</keyword>
<accession>A0A514BR88</accession>
<sequence length="138" mass="15333">MSFHMVRLPISLTLALVATASSIVAAAQDTGKKPYIFDMYDQFVISNAAAKACSPPDTQSKARHDANFATVTTHVRRILMSDHYKKSPAEIDKLLAGRKVLLDKEVSEKIAQIGCNNTDVQTITRRYKAQVDWQPPRS</sequence>
<protein>
    <submittedName>
        <fullName evidence="2">Uncharacterized protein</fullName>
    </submittedName>
</protein>
<proteinExistence type="predicted"/>
<evidence type="ECO:0000256" key="1">
    <source>
        <dbReference type="SAM" id="SignalP"/>
    </source>
</evidence>
<name>A0A514BR88_9GAMM</name>
<reference evidence="2 3" key="1">
    <citation type="submission" date="2019-06" db="EMBL/GenBank/DDBJ databases">
        <title>Lysobacter alkalisoli sp. nov. isolated from saline-alkali soil.</title>
        <authorList>
            <person name="Sun J.-Q."/>
            <person name="Xu L."/>
        </authorList>
    </citation>
    <scope>NUCLEOTIDE SEQUENCE [LARGE SCALE GENOMIC DNA]</scope>
    <source>
        <strain evidence="2 3">SJ-36</strain>
    </source>
</reference>
<dbReference type="EMBL" id="CP041242">
    <property type="protein sequence ID" value="QDH69918.1"/>
    <property type="molecule type" value="Genomic_DNA"/>
</dbReference>